<dbReference type="PANTHER" id="PTHR38813">
    <property type="match status" value="1"/>
</dbReference>
<keyword evidence="3" id="KW-1185">Reference proteome</keyword>
<dbReference type="AlphaFoldDB" id="A0A8D4VRV2"/>
<protein>
    <recommendedName>
        <fullName evidence="4">Type II toxin-antitoxin system RelE/ParE family toxin</fullName>
    </recommendedName>
</protein>
<dbReference type="PANTHER" id="PTHR38813:SF1">
    <property type="entry name" value="TOXIN RELE1-RELATED"/>
    <property type="match status" value="1"/>
</dbReference>
<reference evidence="2" key="1">
    <citation type="submission" date="2019-06" db="EMBL/GenBank/DDBJ databases">
        <title>Complete genome sequence of Methylogaea oryzae strain JCM16910.</title>
        <authorList>
            <person name="Asakawa S."/>
        </authorList>
    </citation>
    <scope>NUCLEOTIDE SEQUENCE</scope>
    <source>
        <strain evidence="2">E10</strain>
    </source>
</reference>
<evidence type="ECO:0008006" key="4">
    <source>
        <dbReference type="Google" id="ProtNLM"/>
    </source>
</evidence>
<dbReference type="RefSeq" id="WP_054774954.1">
    <property type="nucleotide sequence ID" value="NZ_AP019782.1"/>
</dbReference>
<dbReference type="KEGG" id="moz:MoryE10_27280"/>
<evidence type="ECO:0000313" key="3">
    <source>
        <dbReference type="Proteomes" id="UP000824988"/>
    </source>
</evidence>
<sequence length="90" mass="10652">MLKLNLSRDALDFLKSLPGKQYKQVVGTLFKLLELPEPHDSQPLKGYSYRRVDIGEYRIVYSVQEDELRIPLIGKRNDDDVYKRLERKEN</sequence>
<organism evidence="2 3">
    <name type="scientific">Methylogaea oryzae</name>
    <dbReference type="NCBI Taxonomy" id="1295382"/>
    <lineage>
        <taxon>Bacteria</taxon>
        <taxon>Pseudomonadati</taxon>
        <taxon>Pseudomonadota</taxon>
        <taxon>Gammaproteobacteria</taxon>
        <taxon>Methylococcales</taxon>
        <taxon>Methylococcaceae</taxon>
        <taxon>Methylogaea</taxon>
    </lineage>
</organism>
<gene>
    <name evidence="2" type="ORF">MoryE10_27280</name>
</gene>
<dbReference type="NCBIfam" id="TIGR02385">
    <property type="entry name" value="RelE_StbE"/>
    <property type="match status" value="1"/>
</dbReference>
<proteinExistence type="predicted"/>
<dbReference type="EMBL" id="AP019782">
    <property type="protein sequence ID" value="BBL72122.1"/>
    <property type="molecule type" value="Genomic_DNA"/>
</dbReference>
<dbReference type="SUPFAM" id="SSF143011">
    <property type="entry name" value="RelE-like"/>
    <property type="match status" value="1"/>
</dbReference>
<dbReference type="InterPro" id="IPR035093">
    <property type="entry name" value="RelE/ParE_toxin_dom_sf"/>
</dbReference>
<keyword evidence="1" id="KW-1277">Toxin-antitoxin system</keyword>
<dbReference type="Pfam" id="PF05016">
    <property type="entry name" value="ParE_toxin"/>
    <property type="match status" value="1"/>
</dbReference>
<accession>A0A8D4VRV2</accession>
<dbReference type="InterPro" id="IPR052747">
    <property type="entry name" value="TA_system_RelE_toxin"/>
</dbReference>
<dbReference type="Gene3D" id="3.30.2310.20">
    <property type="entry name" value="RelE-like"/>
    <property type="match status" value="1"/>
</dbReference>
<dbReference type="Proteomes" id="UP000824988">
    <property type="component" value="Chromosome"/>
</dbReference>
<evidence type="ECO:0000256" key="1">
    <source>
        <dbReference type="ARBA" id="ARBA00022649"/>
    </source>
</evidence>
<dbReference type="InterPro" id="IPR007712">
    <property type="entry name" value="RelE/ParE_toxin"/>
</dbReference>
<evidence type="ECO:0000313" key="2">
    <source>
        <dbReference type="EMBL" id="BBL72122.1"/>
    </source>
</evidence>
<name>A0A8D4VRV2_9GAMM</name>